<dbReference type="Proteomes" id="UP000295537">
    <property type="component" value="Unassembled WGS sequence"/>
</dbReference>
<evidence type="ECO:0000313" key="2">
    <source>
        <dbReference type="Proteomes" id="UP000295537"/>
    </source>
</evidence>
<dbReference type="AlphaFoldDB" id="A0A4R2N9G2"/>
<dbReference type="RefSeq" id="WP_132501232.1">
    <property type="nucleotide sequence ID" value="NZ_LVXA01000001.1"/>
</dbReference>
<evidence type="ECO:0000313" key="1">
    <source>
        <dbReference type="EMBL" id="TCP17642.1"/>
    </source>
</evidence>
<reference evidence="1 2" key="1">
    <citation type="submission" date="2019-03" db="EMBL/GenBank/DDBJ databases">
        <title>Genomic Encyclopedia of Type Strains, Phase IV (KMG-IV): sequencing the most valuable type-strain genomes for metagenomic binning, comparative biology and taxonomic classification.</title>
        <authorList>
            <person name="Goeker M."/>
        </authorList>
    </citation>
    <scope>NUCLEOTIDE SEQUENCE [LARGE SCALE GENOMIC DNA]</scope>
    <source>
        <strain evidence="1 2">DSM 16380</strain>
    </source>
</reference>
<dbReference type="EMBL" id="SLXJ01000005">
    <property type="protein sequence ID" value="TCP17642.1"/>
    <property type="molecule type" value="Genomic_DNA"/>
</dbReference>
<keyword evidence="2" id="KW-1185">Reference proteome</keyword>
<comment type="caution">
    <text evidence="1">The sequence shown here is derived from an EMBL/GenBank/DDBJ whole genome shotgun (WGS) entry which is preliminary data.</text>
</comment>
<organism evidence="1 2">
    <name type="scientific">Nicoletella semolina</name>
    <dbReference type="NCBI Taxonomy" id="271160"/>
    <lineage>
        <taxon>Bacteria</taxon>
        <taxon>Pseudomonadati</taxon>
        <taxon>Pseudomonadota</taxon>
        <taxon>Gammaproteobacteria</taxon>
        <taxon>Pasteurellales</taxon>
        <taxon>Pasteurellaceae</taxon>
        <taxon>Nicoletella</taxon>
    </lineage>
</organism>
<dbReference type="OrthoDB" id="5679392at2"/>
<sequence>MKYIEKNIEDAQTGAKVTCHAISGLNVDYLNHSTHISVASYVSAQKKSEGKLSLSINTFTIPAVPDWSQVPYEWALNELIKPQPEDFEPENYAGYINPYLFSGGKLKQESELDEMK</sequence>
<gene>
    <name evidence="1" type="ORF">EV693_105111</name>
</gene>
<name>A0A4R2N9G2_9PAST</name>
<proteinExistence type="predicted"/>
<protein>
    <submittedName>
        <fullName evidence="1">Uncharacterized protein</fullName>
    </submittedName>
</protein>
<accession>A0A4R2N9G2</accession>